<dbReference type="Gene3D" id="3.30.70.360">
    <property type="match status" value="1"/>
</dbReference>
<gene>
    <name evidence="6" type="ORF">OG442_28980</name>
</gene>
<sequence length="385" mass="40122">MKPGTGYDPEQFLTRLRRLVEIESPTGHAPGLEAIHDLITEWSEGLLGAAHREVRGGVPHLYREERTPSAVKPVLILGHADTVWPLGTLAGRPFSVDGAHVTGPGAFDMKAGLVLALDALRLIGDSGHVRLLVTGDEEQGSATSRALIEEVARECAAVLVLEPSLDGALKTARKGGAMFEVTVQGRAAHAGLEPERGANALVELSHQVLAIDGLGDPDRGTTVSPTVSRAGSTRNTIPESARVEIDVRAWHRDELLRVEKDLQALRGRTEGVTLELTGGVNRFPLEHHMSAGLLAMAQEVARTEGLAPVTEAKVGGASDGNFTAGLGIPTLDGLGPAGGGAHARAEWVDASSVGDRTALVAGLLRSLGSGADQALPALPTRTTAG</sequence>
<dbReference type="Proteomes" id="UP001432209">
    <property type="component" value="Chromosome"/>
</dbReference>
<evidence type="ECO:0000256" key="2">
    <source>
        <dbReference type="ARBA" id="ARBA00022723"/>
    </source>
</evidence>
<dbReference type="SUPFAM" id="SSF55031">
    <property type="entry name" value="Bacterial exopeptidase dimerisation domain"/>
    <property type="match status" value="1"/>
</dbReference>
<dbReference type="EMBL" id="CP109495">
    <property type="protein sequence ID" value="WUX55237.1"/>
    <property type="molecule type" value="Genomic_DNA"/>
</dbReference>
<evidence type="ECO:0000259" key="5">
    <source>
        <dbReference type="Pfam" id="PF07687"/>
    </source>
</evidence>
<protein>
    <submittedName>
        <fullName evidence="6">M20 family metallopeptidase</fullName>
    </submittedName>
</protein>
<dbReference type="GeneID" id="91341699"/>
<dbReference type="CDD" id="cd03885">
    <property type="entry name" value="M20_CPDG2"/>
    <property type="match status" value="1"/>
</dbReference>
<name>A0ABZ2A992_STRNV</name>
<reference evidence="6" key="1">
    <citation type="submission" date="2022-10" db="EMBL/GenBank/DDBJ databases">
        <title>The complete genomes of actinobacterial strains from the NBC collection.</title>
        <authorList>
            <person name="Joergensen T.S."/>
            <person name="Alvarez Arevalo M."/>
            <person name="Sterndorff E.B."/>
            <person name="Faurdal D."/>
            <person name="Vuksanovic O."/>
            <person name="Mourched A.-S."/>
            <person name="Charusanti P."/>
            <person name="Shaw S."/>
            <person name="Blin K."/>
            <person name="Weber T."/>
        </authorList>
    </citation>
    <scope>NUCLEOTIDE SEQUENCE</scope>
    <source>
        <strain evidence="6">NBC_01432</strain>
    </source>
</reference>
<evidence type="ECO:0000256" key="4">
    <source>
        <dbReference type="ARBA" id="ARBA00022833"/>
    </source>
</evidence>
<dbReference type="Pfam" id="PF07687">
    <property type="entry name" value="M20_dimer"/>
    <property type="match status" value="1"/>
</dbReference>
<organism evidence="6 7">
    <name type="scientific">Streptomyces niveus</name>
    <name type="common">Streptomyces spheroides</name>
    <dbReference type="NCBI Taxonomy" id="193462"/>
    <lineage>
        <taxon>Bacteria</taxon>
        <taxon>Bacillati</taxon>
        <taxon>Actinomycetota</taxon>
        <taxon>Actinomycetes</taxon>
        <taxon>Kitasatosporales</taxon>
        <taxon>Streptomycetaceae</taxon>
        <taxon>Streptomyces</taxon>
    </lineage>
</organism>
<accession>A0ABZ2A992</accession>
<dbReference type="PIRSF" id="PIRSF037238">
    <property type="entry name" value="Carboxypeptidase_G2"/>
    <property type="match status" value="1"/>
</dbReference>
<dbReference type="PROSITE" id="PS00758">
    <property type="entry name" value="ARGE_DAPE_CPG2_1"/>
    <property type="match status" value="1"/>
</dbReference>
<dbReference type="InterPro" id="IPR036264">
    <property type="entry name" value="Bact_exopeptidase_dim_dom"/>
</dbReference>
<dbReference type="PANTHER" id="PTHR43808">
    <property type="entry name" value="ACETYLORNITHINE DEACETYLASE"/>
    <property type="match status" value="1"/>
</dbReference>
<proteinExistence type="predicted"/>
<dbReference type="PANTHER" id="PTHR43808:SF9">
    <property type="entry name" value="BLL0789 PROTEIN"/>
    <property type="match status" value="1"/>
</dbReference>
<dbReference type="InterPro" id="IPR001261">
    <property type="entry name" value="ArgE/DapE_CS"/>
</dbReference>
<keyword evidence="4" id="KW-0862">Zinc</keyword>
<evidence type="ECO:0000313" key="6">
    <source>
        <dbReference type="EMBL" id="WUX55237.1"/>
    </source>
</evidence>
<dbReference type="Gene3D" id="3.40.630.10">
    <property type="entry name" value="Zn peptidases"/>
    <property type="match status" value="1"/>
</dbReference>
<comment type="cofactor">
    <cofactor evidence="1">
        <name>Zn(2+)</name>
        <dbReference type="ChEBI" id="CHEBI:29105"/>
    </cofactor>
</comment>
<dbReference type="RefSeq" id="WP_329078917.1">
    <property type="nucleotide sequence ID" value="NZ_CP108849.2"/>
</dbReference>
<dbReference type="InterPro" id="IPR050072">
    <property type="entry name" value="Peptidase_M20A"/>
</dbReference>
<dbReference type="Pfam" id="PF01546">
    <property type="entry name" value="Peptidase_M20"/>
    <property type="match status" value="1"/>
</dbReference>
<dbReference type="InterPro" id="IPR011650">
    <property type="entry name" value="Peptidase_M20_dimer"/>
</dbReference>
<dbReference type="SUPFAM" id="SSF53187">
    <property type="entry name" value="Zn-dependent exopeptidases"/>
    <property type="match status" value="1"/>
</dbReference>
<dbReference type="InterPro" id="IPR002933">
    <property type="entry name" value="Peptidase_M20"/>
</dbReference>
<keyword evidence="7" id="KW-1185">Reference proteome</keyword>
<dbReference type="InterPro" id="IPR017150">
    <property type="entry name" value="Pept_M20_glutamate_carboxypep"/>
</dbReference>
<evidence type="ECO:0000313" key="7">
    <source>
        <dbReference type="Proteomes" id="UP001432209"/>
    </source>
</evidence>
<evidence type="ECO:0000256" key="3">
    <source>
        <dbReference type="ARBA" id="ARBA00022801"/>
    </source>
</evidence>
<keyword evidence="2" id="KW-0479">Metal-binding</keyword>
<feature type="domain" description="Peptidase M20 dimerisation" evidence="5">
    <location>
        <begin position="171"/>
        <end position="265"/>
    </location>
</feature>
<keyword evidence="3" id="KW-0378">Hydrolase</keyword>
<evidence type="ECO:0000256" key="1">
    <source>
        <dbReference type="ARBA" id="ARBA00001947"/>
    </source>
</evidence>